<evidence type="ECO:0000313" key="1">
    <source>
        <dbReference type="EMBL" id="OCL09577.1"/>
    </source>
</evidence>
<sequence length="282" mass="31384">MPCLGMVACGSVGSWGMAEWARQLHTESRTVGWVAMSKKTIISSRELQAEGGRWGPPAKFWYYNILAFYLKHVQEETSLATGRNTLTKIAYRQFHGETYGSIAALNEVTRCQGTSRSVTGRTEVKELLMAELVITCVTTDVLEDVNADTWDNETTEDTEVEIGDSVLVDRVDAIELIEELRALVLLKELEVFEDSGPDVEELGTYELELLTAEAKGFELIDEAVGVIKLLIDGVNFSELVDVVVRGTKLLDDVTDKFEVEDGVEIAKLMDGEFEVFELEEDV</sequence>
<proteinExistence type="predicted"/>
<name>A0A8E2F2W2_9PEZI</name>
<keyword evidence="2" id="KW-1185">Reference proteome</keyword>
<dbReference type="AlphaFoldDB" id="A0A8E2F2W2"/>
<gene>
    <name evidence="1" type="ORF">AOQ84DRAFT_438885</name>
</gene>
<evidence type="ECO:0000313" key="2">
    <source>
        <dbReference type="Proteomes" id="UP000250140"/>
    </source>
</evidence>
<dbReference type="EMBL" id="KV749399">
    <property type="protein sequence ID" value="OCL09577.1"/>
    <property type="molecule type" value="Genomic_DNA"/>
</dbReference>
<dbReference type="Proteomes" id="UP000250140">
    <property type="component" value="Unassembled WGS sequence"/>
</dbReference>
<organism evidence="1 2">
    <name type="scientific">Glonium stellatum</name>
    <dbReference type="NCBI Taxonomy" id="574774"/>
    <lineage>
        <taxon>Eukaryota</taxon>
        <taxon>Fungi</taxon>
        <taxon>Dikarya</taxon>
        <taxon>Ascomycota</taxon>
        <taxon>Pezizomycotina</taxon>
        <taxon>Dothideomycetes</taxon>
        <taxon>Pleosporomycetidae</taxon>
        <taxon>Gloniales</taxon>
        <taxon>Gloniaceae</taxon>
        <taxon>Glonium</taxon>
    </lineage>
</organism>
<reference evidence="1 2" key="1">
    <citation type="journal article" date="2016" name="Nat. Commun.">
        <title>Ectomycorrhizal ecology is imprinted in the genome of the dominant symbiotic fungus Cenococcum geophilum.</title>
        <authorList>
            <consortium name="DOE Joint Genome Institute"/>
            <person name="Peter M."/>
            <person name="Kohler A."/>
            <person name="Ohm R.A."/>
            <person name="Kuo A."/>
            <person name="Krutzmann J."/>
            <person name="Morin E."/>
            <person name="Arend M."/>
            <person name="Barry K.W."/>
            <person name="Binder M."/>
            <person name="Choi C."/>
            <person name="Clum A."/>
            <person name="Copeland A."/>
            <person name="Grisel N."/>
            <person name="Haridas S."/>
            <person name="Kipfer T."/>
            <person name="LaButti K."/>
            <person name="Lindquist E."/>
            <person name="Lipzen A."/>
            <person name="Maire R."/>
            <person name="Meier B."/>
            <person name="Mihaltcheva S."/>
            <person name="Molinier V."/>
            <person name="Murat C."/>
            <person name="Poggeler S."/>
            <person name="Quandt C.A."/>
            <person name="Sperisen C."/>
            <person name="Tritt A."/>
            <person name="Tisserant E."/>
            <person name="Crous P.W."/>
            <person name="Henrissat B."/>
            <person name="Nehls U."/>
            <person name="Egli S."/>
            <person name="Spatafora J.W."/>
            <person name="Grigoriev I.V."/>
            <person name="Martin F.M."/>
        </authorList>
    </citation>
    <scope>NUCLEOTIDE SEQUENCE [LARGE SCALE GENOMIC DNA]</scope>
    <source>
        <strain evidence="1 2">CBS 207.34</strain>
    </source>
</reference>
<accession>A0A8E2F2W2</accession>
<protein>
    <submittedName>
        <fullName evidence="1">Uncharacterized protein</fullName>
    </submittedName>
</protein>